<gene>
    <name evidence="1" type="ORF">SM_b21034</name>
</gene>
<proteinExistence type="predicted"/>
<organism evidence="1 2">
    <name type="scientific">Rhizobium meliloti (strain 1021)</name>
    <name type="common">Ensifer meliloti</name>
    <name type="synonym">Sinorhizobium meliloti</name>
    <dbReference type="NCBI Taxonomy" id="266834"/>
    <lineage>
        <taxon>Bacteria</taxon>
        <taxon>Pseudomonadati</taxon>
        <taxon>Pseudomonadota</taxon>
        <taxon>Alphaproteobacteria</taxon>
        <taxon>Hyphomicrobiales</taxon>
        <taxon>Rhizobiaceae</taxon>
        <taxon>Sinorhizobium/Ensifer group</taxon>
        <taxon>Sinorhizobium</taxon>
    </lineage>
</organism>
<accession>Q92VU2</accession>
<geneLocation type="plasmid" evidence="1 2">
    <name>pSymB</name>
</geneLocation>
<dbReference type="AlphaFoldDB" id="Q92VU2"/>
<keyword evidence="2" id="KW-1185">Reference proteome</keyword>
<reference evidence="1 2" key="1">
    <citation type="journal article" date="2001" name="Proc. Natl. Acad. Sci. U.S.A.">
        <title>The complete sequence of the 1,683-kb pSymB megaplasmid from the N2-fixing endosymbiont Sinorhizobium meliloti.</title>
        <authorList>
            <person name="Finan T.M."/>
            <person name="Weidner S."/>
            <person name="Wong K."/>
            <person name="Buhrmester J."/>
            <person name="Chain P."/>
            <person name="Vorholter F.J."/>
            <person name="Hernandez-Lucas I."/>
            <person name="Becker A."/>
            <person name="Cowie A."/>
            <person name="Gouzy J."/>
            <person name="Golding B."/>
            <person name="Puhler A."/>
        </authorList>
    </citation>
    <scope>NUCLEOTIDE SEQUENCE [LARGE SCALE GENOMIC DNA]</scope>
    <source>
        <strain evidence="1 2">1021</strain>
        <plasmid evidence="2">Plasmid pSymB</plasmid>
    </source>
</reference>
<dbReference type="Proteomes" id="UP000001976">
    <property type="component" value="Plasmid pSymB"/>
</dbReference>
<keyword evidence="1" id="KW-0614">Plasmid</keyword>
<evidence type="ECO:0000313" key="1">
    <source>
        <dbReference type="EMBL" id="CAC49006.1"/>
    </source>
</evidence>
<sequence length="94" mass="10420">MLPGLFVIQDGSYPSCLIMAESIATIRSRARFRKVARGCIPRRAGEVTRKKALEASVGRGLCGKANEGPELQQAFCMTLQSMHEITEFCSWSLR</sequence>
<dbReference type="EMBL" id="AL591985">
    <property type="protein sequence ID" value="CAC49006.1"/>
    <property type="molecule type" value="Genomic_DNA"/>
</dbReference>
<reference evidence="2" key="2">
    <citation type="journal article" date="2001" name="Science">
        <title>The composite genome of the legume symbiont Sinorhizobium meliloti.</title>
        <authorList>
            <person name="Galibert F."/>
            <person name="Finan T.M."/>
            <person name="Long S.R."/>
            <person name="Puehler A."/>
            <person name="Abola P."/>
            <person name="Ampe F."/>
            <person name="Barloy-Hubler F."/>
            <person name="Barnett M.J."/>
            <person name="Becker A."/>
            <person name="Boistard P."/>
            <person name="Bothe G."/>
            <person name="Boutry M."/>
            <person name="Bowser L."/>
            <person name="Buhrmester J."/>
            <person name="Cadieu E."/>
            <person name="Capela D."/>
            <person name="Chain P."/>
            <person name="Cowie A."/>
            <person name="Davis R.W."/>
            <person name="Dreano S."/>
            <person name="Federspiel N.A."/>
            <person name="Fisher R.F."/>
            <person name="Gloux S."/>
            <person name="Godrie T."/>
            <person name="Goffeau A."/>
            <person name="Golding B."/>
            <person name="Gouzy J."/>
            <person name="Gurjal M."/>
            <person name="Hernandez-Lucas I."/>
            <person name="Hong A."/>
            <person name="Huizar L."/>
            <person name="Hyman R.W."/>
            <person name="Jones T."/>
            <person name="Kahn D."/>
            <person name="Kahn M.L."/>
            <person name="Kalman S."/>
            <person name="Keating D.H."/>
            <person name="Kiss E."/>
            <person name="Komp C."/>
            <person name="Lelaure V."/>
            <person name="Masuy D."/>
            <person name="Palm C."/>
            <person name="Peck M.C."/>
            <person name="Pohl T.M."/>
            <person name="Portetelle D."/>
            <person name="Purnelle B."/>
            <person name="Ramsperger U."/>
            <person name="Surzycki R."/>
            <person name="Thebault P."/>
            <person name="Vandenbol M."/>
            <person name="Vorhoelter F.J."/>
            <person name="Weidner S."/>
            <person name="Wells D.H."/>
            <person name="Wong K."/>
            <person name="Yeh K.-C."/>
            <person name="Batut J."/>
        </authorList>
    </citation>
    <scope>NUCLEOTIDE SEQUENCE [LARGE SCALE GENOMIC DNA]</scope>
    <source>
        <strain evidence="2">1021</strain>
        <plasmid evidence="2">Plasmid pSymB</plasmid>
    </source>
</reference>
<evidence type="ECO:0000313" key="2">
    <source>
        <dbReference type="Proteomes" id="UP000001976"/>
    </source>
</evidence>
<dbReference type="KEGG" id="sme:SM_b21034"/>
<protein>
    <submittedName>
        <fullName evidence="1">Uncharacterized protein</fullName>
    </submittedName>
</protein>
<dbReference type="EnsemblBacteria" id="CAC49006">
    <property type="protein sequence ID" value="CAC49006"/>
    <property type="gene ID" value="SM_b21034"/>
</dbReference>
<dbReference type="HOGENOM" id="CLU_2384150_0_0_5"/>
<name>Q92VU2_RHIME</name>
<dbReference type="PIR" id="F95917">
    <property type="entry name" value="F95917"/>
</dbReference>